<dbReference type="InterPro" id="IPR043128">
    <property type="entry name" value="Rev_trsase/Diguanyl_cyclase"/>
</dbReference>
<gene>
    <name evidence="2" type="ORF">BSL78_05044</name>
</gene>
<dbReference type="InterPro" id="IPR000477">
    <property type="entry name" value="RT_dom"/>
</dbReference>
<evidence type="ECO:0000313" key="2">
    <source>
        <dbReference type="EMBL" id="PIK58065.1"/>
    </source>
</evidence>
<keyword evidence="3" id="KW-1185">Reference proteome</keyword>
<comment type="caution">
    <text evidence="2">The sequence shown here is derived from an EMBL/GenBank/DDBJ whole genome shotgun (WGS) entry which is preliminary data.</text>
</comment>
<evidence type="ECO:0000313" key="3">
    <source>
        <dbReference type="Proteomes" id="UP000230750"/>
    </source>
</evidence>
<proteinExistence type="predicted"/>
<dbReference type="PANTHER" id="PTHR37984">
    <property type="entry name" value="PROTEIN CBG26694"/>
    <property type="match status" value="1"/>
</dbReference>
<accession>A0A2G8LCY1</accession>
<dbReference type="GO" id="GO:0015074">
    <property type="term" value="P:DNA integration"/>
    <property type="evidence" value="ECO:0007669"/>
    <property type="project" value="InterPro"/>
</dbReference>
<dbReference type="SUPFAM" id="SSF53098">
    <property type="entry name" value="Ribonuclease H-like"/>
    <property type="match status" value="1"/>
</dbReference>
<dbReference type="Gene3D" id="3.10.10.10">
    <property type="entry name" value="HIV Type 1 Reverse Transcriptase, subunit A, domain 1"/>
    <property type="match status" value="1"/>
</dbReference>
<dbReference type="InterPro" id="IPR012337">
    <property type="entry name" value="RNaseH-like_sf"/>
</dbReference>
<dbReference type="PROSITE" id="PS50994">
    <property type="entry name" value="INTEGRASE"/>
    <property type="match status" value="1"/>
</dbReference>
<dbReference type="InterPro" id="IPR036397">
    <property type="entry name" value="RNaseH_sf"/>
</dbReference>
<dbReference type="Gene3D" id="3.30.420.10">
    <property type="entry name" value="Ribonuclease H-like superfamily/Ribonuclease H"/>
    <property type="match status" value="1"/>
</dbReference>
<dbReference type="InterPro" id="IPR001584">
    <property type="entry name" value="Integrase_cat-core"/>
</dbReference>
<dbReference type="Pfam" id="PF00665">
    <property type="entry name" value="rve"/>
    <property type="match status" value="1"/>
</dbReference>
<feature type="domain" description="Integrase catalytic" evidence="1">
    <location>
        <begin position="12"/>
        <end position="170"/>
    </location>
</feature>
<dbReference type="InterPro" id="IPR050951">
    <property type="entry name" value="Retrovirus_Pol_polyprotein"/>
</dbReference>
<evidence type="ECO:0000259" key="1">
    <source>
        <dbReference type="PROSITE" id="PS50994"/>
    </source>
</evidence>
<dbReference type="SUPFAM" id="SSF56672">
    <property type="entry name" value="DNA/RNA polymerases"/>
    <property type="match status" value="2"/>
</dbReference>
<dbReference type="Proteomes" id="UP000230750">
    <property type="component" value="Unassembled WGS sequence"/>
</dbReference>
<dbReference type="FunFam" id="3.30.420.10:FF:000032">
    <property type="entry name" value="Retrovirus-related Pol polyprotein from transposon 297-like Protein"/>
    <property type="match status" value="1"/>
</dbReference>
<dbReference type="PANTHER" id="PTHR37984:SF15">
    <property type="entry name" value="INTEGRASE CATALYTIC DOMAIN-CONTAINING PROTEIN"/>
    <property type="match status" value="1"/>
</dbReference>
<dbReference type="OrthoDB" id="441971at2759"/>
<dbReference type="CDD" id="cd01647">
    <property type="entry name" value="RT_LTR"/>
    <property type="match status" value="1"/>
</dbReference>
<sequence length="598" mass="68179">MKGKHPLLPMPVIDTPFKRIGIDIVGPLPRTRKKSKYSLIICDYATRFPEAIPLSNVRSDTVVNALIKVFARIGLPEHIIHDQGTNFMSAVMKDMCDKLHIKQINTSAYYPQTNGLTERFHGTLKNMLRSLTPSQMKDWDVYIPHFLFAYREVPSVATGYSPFQLLYGRQVRGPLSVVKGAWISDDGDQTDIPSYLLQMRERLSEWMAEANETQVRYQAEMKGYYDRNASYRVFDTGLTTLVSHIINTTSDAPVYRRAYRIPHALKGKVKSELDSMLKLGVIEPIVSAYASPIVYVVKPGGAIRICTDFRQLTADTNFHPYTMPRIDEILDDISNAKYISTLDLTKGFYQVPLDPFTKEKSSFVTPFGQFCYNVLPFGMQNSSSTFQRLMDEVLMGCRDYGRVYIDDICIFSDTVELWKALSRMKNGKYTGSDGLPREFYRAFWAIIGPDKRKIFSHTFEDHLTHVENVLCRLQDACLTVKPQKCILIARQVSYLGHTVGNGVISPNVDKVQALRDFRTPLTKKQVKTGQKLLRPVVRSSRHGSYIQIACNKNCLKFSFMPKTLIDWNALPQHIKEIEDKDNFKAAVAQHYSQKPITA</sequence>
<dbReference type="AlphaFoldDB" id="A0A2G8LCY1"/>
<dbReference type="Pfam" id="PF00078">
    <property type="entry name" value="RVT_1"/>
    <property type="match status" value="1"/>
</dbReference>
<organism evidence="2 3">
    <name type="scientific">Stichopus japonicus</name>
    <name type="common">Sea cucumber</name>
    <dbReference type="NCBI Taxonomy" id="307972"/>
    <lineage>
        <taxon>Eukaryota</taxon>
        <taxon>Metazoa</taxon>
        <taxon>Echinodermata</taxon>
        <taxon>Eleutherozoa</taxon>
        <taxon>Echinozoa</taxon>
        <taxon>Holothuroidea</taxon>
        <taxon>Aspidochirotacea</taxon>
        <taxon>Aspidochirotida</taxon>
        <taxon>Stichopodidae</taxon>
        <taxon>Apostichopus</taxon>
    </lineage>
</organism>
<name>A0A2G8LCY1_STIJA</name>
<dbReference type="GO" id="GO:0003676">
    <property type="term" value="F:nucleic acid binding"/>
    <property type="evidence" value="ECO:0007669"/>
    <property type="project" value="InterPro"/>
</dbReference>
<dbReference type="InterPro" id="IPR043502">
    <property type="entry name" value="DNA/RNA_pol_sf"/>
</dbReference>
<protein>
    <recommendedName>
        <fullName evidence="1">Integrase catalytic domain-containing protein</fullName>
    </recommendedName>
</protein>
<dbReference type="EMBL" id="MRZV01000124">
    <property type="protein sequence ID" value="PIK58065.1"/>
    <property type="molecule type" value="Genomic_DNA"/>
</dbReference>
<reference evidence="2 3" key="1">
    <citation type="journal article" date="2017" name="PLoS Biol.">
        <title>The sea cucumber genome provides insights into morphological evolution and visceral regeneration.</title>
        <authorList>
            <person name="Zhang X."/>
            <person name="Sun L."/>
            <person name="Yuan J."/>
            <person name="Sun Y."/>
            <person name="Gao Y."/>
            <person name="Zhang L."/>
            <person name="Li S."/>
            <person name="Dai H."/>
            <person name="Hamel J.F."/>
            <person name="Liu C."/>
            <person name="Yu Y."/>
            <person name="Liu S."/>
            <person name="Lin W."/>
            <person name="Guo K."/>
            <person name="Jin S."/>
            <person name="Xu P."/>
            <person name="Storey K.B."/>
            <person name="Huan P."/>
            <person name="Zhang T."/>
            <person name="Zhou Y."/>
            <person name="Zhang J."/>
            <person name="Lin C."/>
            <person name="Li X."/>
            <person name="Xing L."/>
            <person name="Huo D."/>
            <person name="Sun M."/>
            <person name="Wang L."/>
            <person name="Mercier A."/>
            <person name="Li F."/>
            <person name="Yang H."/>
            <person name="Xiang J."/>
        </authorList>
    </citation>
    <scope>NUCLEOTIDE SEQUENCE [LARGE SCALE GENOMIC DNA]</scope>
    <source>
        <strain evidence="2">Shaxun</strain>
        <tissue evidence="2">Muscle</tissue>
    </source>
</reference>
<dbReference type="Gene3D" id="3.30.70.270">
    <property type="match status" value="2"/>
</dbReference>